<sequence length="246" mass="28713">MNRFFLLAPVAIVGLFALGAVSYDYPTEKAKPCQCDTLQTKAIISNPQYDYLPQYDADNFTEWDFYKLDSATNRMLWYRDVESIDTTKFTQLWNDYYKNNYHASQLDFVKYYTGKQNIEMAFQLGPNLMDLWAYHVFVVKKVGCCYVLTRSYYRHARFTYKAYAILDQAKMDSLHILVDKVTKAPIGDTDNKGYSGYFVDNCNQQQFVIDLQRKETKDTTGSAAQNEVRGLLKFVDKGVHWNKTYN</sequence>
<dbReference type="Proteomes" id="UP000198984">
    <property type="component" value="Unassembled WGS sequence"/>
</dbReference>
<dbReference type="OrthoDB" id="1494195at2"/>
<proteinExistence type="predicted"/>
<dbReference type="AlphaFoldDB" id="A0A1H7VTH1"/>
<accession>A0A1H7VTH1</accession>
<dbReference type="RefSeq" id="WP_089913233.1">
    <property type="nucleotide sequence ID" value="NZ_FOBB01000003.1"/>
</dbReference>
<protein>
    <submittedName>
        <fullName evidence="1">Uncharacterized protein</fullName>
    </submittedName>
</protein>
<name>A0A1H7VTH1_9BACT</name>
<dbReference type="EMBL" id="FOBB01000003">
    <property type="protein sequence ID" value="SEM12642.1"/>
    <property type="molecule type" value="Genomic_DNA"/>
</dbReference>
<reference evidence="1 2" key="1">
    <citation type="submission" date="2016-10" db="EMBL/GenBank/DDBJ databases">
        <authorList>
            <person name="de Groot N.N."/>
        </authorList>
    </citation>
    <scope>NUCLEOTIDE SEQUENCE [LARGE SCALE GENOMIC DNA]</scope>
    <source>
        <strain evidence="1 2">DSM 21039</strain>
    </source>
</reference>
<organism evidence="1 2">
    <name type="scientific">Chitinophaga rupis</name>
    <dbReference type="NCBI Taxonomy" id="573321"/>
    <lineage>
        <taxon>Bacteria</taxon>
        <taxon>Pseudomonadati</taxon>
        <taxon>Bacteroidota</taxon>
        <taxon>Chitinophagia</taxon>
        <taxon>Chitinophagales</taxon>
        <taxon>Chitinophagaceae</taxon>
        <taxon>Chitinophaga</taxon>
    </lineage>
</organism>
<evidence type="ECO:0000313" key="2">
    <source>
        <dbReference type="Proteomes" id="UP000198984"/>
    </source>
</evidence>
<gene>
    <name evidence="1" type="ORF">SAMN04488505_103443</name>
</gene>
<evidence type="ECO:0000313" key="1">
    <source>
        <dbReference type="EMBL" id="SEM12642.1"/>
    </source>
</evidence>
<keyword evidence="2" id="KW-1185">Reference proteome</keyword>